<dbReference type="HAMAP" id="MF_00001">
    <property type="entry name" value="Asp_carb_tr"/>
    <property type="match status" value="1"/>
</dbReference>
<evidence type="ECO:0000259" key="8">
    <source>
        <dbReference type="Pfam" id="PF00185"/>
    </source>
</evidence>
<dbReference type="Pfam" id="PF00185">
    <property type="entry name" value="OTCace"/>
    <property type="match status" value="1"/>
</dbReference>
<comment type="catalytic activity">
    <reaction evidence="7">
        <text>carbamoyl phosphate + L-aspartate = N-carbamoyl-L-aspartate + phosphate + H(+)</text>
        <dbReference type="Rhea" id="RHEA:20013"/>
        <dbReference type="ChEBI" id="CHEBI:15378"/>
        <dbReference type="ChEBI" id="CHEBI:29991"/>
        <dbReference type="ChEBI" id="CHEBI:32814"/>
        <dbReference type="ChEBI" id="CHEBI:43474"/>
        <dbReference type="ChEBI" id="CHEBI:58228"/>
        <dbReference type="EC" id="2.1.3.2"/>
    </reaction>
</comment>
<sequence>MYHIISIRDFERRELDYMLDKAEEFDGRACDPRALEGKLLALLFFEPSTRTRMSFEAAMARLGGRSISMDNVEASSVVKGETLADTIRVVSGYVDAIVLRHPKEGAARMASEFSGVPVINAGDGAGQHPSQTLLDLYTIRQSMPIDGIDLGLLGDLRYGRTAHSLAYALSLYGAKLHVIAPNGLELPAGIVSELDERGMEVVEYEDVNDIIREIDVLYVTRIQRERFPDTASYFKVASSYRITPDLLADVRQHLIILHPLPRAGEIDPGVDRLPYARYFEQSRNGVPVRMALLHEVIR</sequence>
<dbReference type="GO" id="GO:0006520">
    <property type="term" value="P:amino acid metabolic process"/>
    <property type="evidence" value="ECO:0007669"/>
    <property type="project" value="InterPro"/>
</dbReference>
<evidence type="ECO:0000256" key="4">
    <source>
        <dbReference type="ARBA" id="ARBA00022679"/>
    </source>
</evidence>
<dbReference type="FunFam" id="3.40.50.1370:FF:000001">
    <property type="entry name" value="Aspartate carbamoyltransferase"/>
    <property type="match status" value="1"/>
</dbReference>
<dbReference type="EC" id="2.1.3.2" evidence="3"/>
<dbReference type="PROSITE" id="PS00097">
    <property type="entry name" value="CARBAMOYLTRANSFERASE"/>
    <property type="match status" value="1"/>
</dbReference>
<proteinExistence type="inferred from homology"/>
<dbReference type="GO" id="GO:0004070">
    <property type="term" value="F:aspartate carbamoyltransferase activity"/>
    <property type="evidence" value="ECO:0007669"/>
    <property type="project" value="UniProtKB-EC"/>
</dbReference>
<feature type="domain" description="Aspartate/ornithine carbamoyltransferase Asp/Orn-binding" evidence="8">
    <location>
        <begin position="147"/>
        <end position="294"/>
    </location>
</feature>
<feature type="domain" description="Aspartate/ornithine carbamoyltransferase carbamoyl-P binding" evidence="9">
    <location>
        <begin position="3"/>
        <end position="141"/>
    </location>
</feature>
<dbReference type="InterPro" id="IPR006130">
    <property type="entry name" value="Asp/Orn_carbamoylTrfase"/>
</dbReference>
<dbReference type="Gene3D" id="3.40.50.1370">
    <property type="entry name" value="Aspartate/ornithine carbamoyltransferase"/>
    <property type="match status" value="2"/>
</dbReference>
<name>A0A0W8FFN8_9ZZZZ</name>
<dbReference type="GO" id="GO:0006207">
    <property type="term" value="P:'de novo' pyrimidine nucleobase biosynthetic process"/>
    <property type="evidence" value="ECO:0007669"/>
    <property type="project" value="InterPro"/>
</dbReference>
<dbReference type="GO" id="GO:0016597">
    <property type="term" value="F:amino acid binding"/>
    <property type="evidence" value="ECO:0007669"/>
    <property type="project" value="InterPro"/>
</dbReference>
<dbReference type="PRINTS" id="PR00101">
    <property type="entry name" value="ATCASE"/>
</dbReference>
<dbReference type="InterPro" id="IPR006132">
    <property type="entry name" value="Asp/Orn_carbamoyltranf_P-bd"/>
</dbReference>
<organism evidence="10">
    <name type="scientific">hydrocarbon metagenome</name>
    <dbReference type="NCBI Taxonomy" id="938273"/>
    <lineage>
        <taxon>unclassified sequences</taxon>
        <taxon>metagenomes</taxon>
        <taxon>ecological metagenomes</taxon>
    </lineage>
</organism>
<dbReference type="PANTHER" id="PTHR45753">
    <property type="entry name" value="ORNITHINE CARBAMOYLTRANSFERASE, MITOCHONDRIAL"/>
    <property type="match status" value="1"/>
</dbReference>
<comment type="caution">
    <text evidence="10">The sequence shown here is derived from an EMBL/GenBank/DDBJ whole genome shotgun (WGS) entry which is preliminary data.</text>
</comment>
<dbReference type="PANTHER" id="PTHR45753:SF6">
    <property type="entry name" value="ASPARTATE CARBAMOYLTRANSFERASE"/>
    <property type="match status" value="1"/>
</dbReference>
<evidence type="ECO:0000256" key="7">
    <source>
        <dbReference type="ARBA" id="ARBA00048859"/>
    </source>
</evidence>
<evidence type="ECO:0000256" key="1">
    <source>
        <dbReference type="ARBA" id="ARBA00004852"/>
    </source>
</evidence>
<dbReference type="EMBL" id="LNQE01001278">
    <property type="protein sequence ID" value="KUG19534.1"/>
    <property type="molecule type" value="Genomic_DNA"/>
</dbReference>
<reference evidence="10" key="1">
    <citation type="journal article" date="2015" name="Proc. Natl. Acad. Sci. U.S.A.">
        <title>Networks of energetic and metabolic interactions define dynamics in microbial communities.</title>
        <authorList>
            <person name="Embree M."/>
            <person name="Liu J.K."/>
            <person name="Al-Bassam M.M."/>
            <person name="Zengler K."/>
        </authorList>
    </citation>
    <scope>NUCLEOTIDE SEQUENCE</scope>
</reference>
<dbReference type="FunFam" id="3.40.50.1370:FF:000002">
    <property type="entry name" value="Aspartate carbamoyltransferase 2"/>
    <property type="match status" value="1"/>
</dbReference>
<accession>A0A0W8FFN8</accession>
<gene>
    <name evidence="10" type="ORF">ASZ90_010748</name>
</gene>
<comment type="similarity">
    <text evidence="2">Belongs to the aspartate/ornithine carbamoyltransferase superfamily. ATCase family.</text>
</comment>
<dbReference type="Pfam" id="PF02729">
    <property type="entry name" value="OTCace_N"/>
    <property type="match status" value="1"/>
</dbReference>
<evidence type="ECO:0000256" key="5">
    <source>
        <dbReference type="ARBA" id="ARBA00022975"/>
    </source>
</evidence>
<comment type="function">
    <text evidence="6">Catalyzes the condensation of carbamoyl phosphate and aspartate to form carbamoyl aspartate and inorganic phosphate, the committed step in the de novo pyrimidine nucleotide biosynthesis pathway.</text>
</comment>
<keyword evidence="5" id="KW-0665">Pyrimidine biosynthesis</keyword>
<keyword evidence="4 10" id="KW-0808">Transferase</keyword>
<evidence type="ECO:0000313" key="10">
    <source>
        <dbReference type="EMBL" id="KUG19534.1"/>
    </source>
</evidence>
<dbReference type="InterPro" id="IPR036901">
    <property type="entry name" value="Asp/Orn_carbamoylTrfase_sf"/>
</dbReference>
<evidence type="ECO:0000256" key="6">
    <source>
        <dbReference type="ARBA" id="ARBA00043884"/>
    </source>
</evidence>
<dbReference type="InterPro" id="IPR006131">
    <property type="entry name" value="Asp_carbamoyltransf_Asp/Orn-bd"/>
</dbReference>
<dbReference type="NCBIfam" id="NF002032">
    <property type="entry name" value="PRK00856.1"/>
    <property type="match status" value="1"/>
</dbReference>
<dbReference type="UniPathway" id="UPA00070">
    <property type="reaction ID" value="UER00116"/>
</dbReference>
<dbReference type="NCBIfam" id="TIGR00670">
    <property type="entry name" value="asp_carb_tr"/>
    <property type="match status" value="1"/>
</dbReference>
<dbReference type="AlphaFoldDB" id="A0A0W8FFN8"/>
<evidence type="ECO:0000256" key="3">
    <source>
        <dbReference type="ARBA" id="ARBA00013008"/>
    </source>
</evidence>
<evidence type="ECO:0000256" key="2">
    <source>
        <dbReference type="ARBA" id="ARBA00008896"/>
    </source>
</evidence>
<dbReference type="PRINTS" id="PR00100">
    <property type="entry name" value="AOTCASE"/>
</dbReference>
<comment type="pathway">
    <text evidence="1">Pyrimidine metabolism; UMP biosynthesis via de novo pathway; (S)-dihydroorotate from bicarbonate: step 2/3.</text>
</comment>
<dbReference type="InterPro" id="IPR002082">
    <property type="entry name" value="Asp_carbamoyltransf"/>
</dbReference>
<protein>
    <recommendedName>
        <fullName evidence="3">aspartate carbamoyltransferase</fullName>
        <ecNumber evidence="3">2.1.3.2</ecNumber>
    </recommendedName>
</protein>
<dbReference type="GO" id="GO:0044205">
    <property type="term" value="P:'de novo' UMP biosynthetic process"/>
    <property type="evidence" value="ECO:0007669"/>
    <property type="project" value="UniProtKB-UniPathway"/>
</dbReference>
<evidence type="ECO:0000259" key="9">
    <source>
        <dbReference type="Pfam" id="PF02729"/>
    </source>
</evidence>
<dbReference type="SUPFAM" id="SSF53671">
    <property type="entry name" value="Aspartate/ornithine carbamoyltransferase"/>
    <property type="match status" value="1"/>
</dbReference>